<dbReference type="SUPFAM" id="SSF53335">
    <property type="entry name" value="S-adenosyl-L-methionine-dependent methyltransferases"/>
    <property type="match status" value="1"/>
</dbReference>
<sequence length="196" mass="22333">MNLKNALLDAEIELPENFFSNIQKYKEHLHKWNKIHNLTGAKDETTVDSFIYDAVYPVKFLPQVDSLMDIGTGAGFPGMILALALPQTEVTLVEPLTKRASFLQFIKADLGLQNVRVVKKRVEQMESEIFDIITSRAVTDTKMLLKLSENFRDADSKLLFYKGEKVFDEMNDVSEGMGYKIIEQANRHYLLLGEAI</sequence>
<dbReference type="Gene3D" id="3.40.50.150">
    <property type="entry name" value="Vaccinia Virus protein VP39"/>
    <property type="match status" value="1"/>
</dbReference>
<dbReference type="CDD" id="cd02440">
    <property type="entry name" value="AdoMet_MTases"/>
    <property type="match status" value="1"/>
</dbReference>
<protein>
    <submittedName>
        <fullName evidence="4">rRNA small subunit 7-methylguanosine (M7G) methyltransferase GidB</fullName>
    </submittedName>
</protein>
<dbReference type="PANTHER" id="PTHR31760:SF0">
    <property type="entry name" value="S-ADENOSYL-L-METHIONINE-DEPENDENT METHYLTRANSFERASES SUPERFAMILY PROTEIN"/>
    <property type="match status" value="1"/>
</dbReference>
<dbReference type="GO" id="GO:0005829">
    <property type="term" value="C:cytosol"/>
    <property type="evidence" value="ECO:0007669"/>
    <property type="project" value="TreeGrafter"/>
</dbReference>
<keyword evidence="3 4" id="KW-0808">Transferase</keyword>
<dbReference type="GO" id="GO:0070043">
    <property type="term" value="F:rRNA (guanine-N7-)-methyltransferase activity"/>
    <property type="evidence" value="ECO:0007669"/>
    <property type="project" value="TreeGrafter"/>
</dbReference>
<dbReference type="PIRSF" id="PIRSF003078">
    <property type="entry name" value="GidB"/>
    <property type="match status" value="1"/>
</dbReference>
<keyword evidence="1" id="KW-0963">Cytoplasm</keyword>
<reference evidence="4" key="1">
    <citation type="submission" date="2016-10" db="EMBL/GenBank/DDBJ databases">
        <authorList>
            <person name="de Groot N.N."/>
        </authorList>
    </citation>
    <scope>NUCLEOTIDE SEQUENCE</scope>
</reference>
<proteinExistence type="inferred from homology"/>
<dbReference type="EMBL" id="FPHH01000166">
    <property type="protein sequence ID" value="SFV70964.1"/>
    <property type="molecule type" value="Genomic_DNA"/>
</dbReference>
<dbReference type="InterPro" id="IPR029063">
    <property type="entry name" value="SAM-dependent_MTases_sf"/>
</dbReference>
<accession>A0A1W1CYS2</accession>
<evidence type="ECO:0000256" key="1">
    <source>
        <dbReference type="ARBA" id="ARBA00022490"/>
    </source>
</evidence>
<dbReference type="AlphaFoldDB" id="A0A1W1CYS2"/>
<gene>
    <name evidence="4" type="ORF">MNB_SM-5-685</name>
</gene>
<dbReference type="Pfam" id="PF02527">
    <property type="entry name" value="GidB"/>
    <property type="match status" value="1"/>
</dbReference>
<dbReference type="NCBIfam" id="TIGR00138">
    <property type="entry name" value="rsmG_gidB"/>
    <property type="match status" value="1"/>
</dbReference>
<dbReference type="PANTHER" id="PTHR31760">
    <property type="entry name" value="S-ADENOSYL-L-METHIONINE-DEPENDENT METHYLTRANSFERASES SUPERFAMILY PROTEIN"/>
    <property type="match status" value="1"/>
</dbReference>
<keyword evidence="2" id="KW-0698">rRNA processing</keyword>
<dbReference type="HAMAP" id="MF_00074">
    <property type="entry name" value="16SrRNA_methyltr_G"/>
    <property type="match status" value="1"/>
</dbReference>
<evidence type="ECO:0000256" key="2">
    <source>
        <dbReference type="ARBA" id="ARBA00022552"/>
    </source>
</evidence>
<keyword evidence="4" id="KW-0489">Methyltransferase</keyword>
<evidence type="ECO:0000256" key="3">
    <source>
        <dbReference type="ARBA" id="ARBA00022679"/>
    </source>
</evidence>
<name>A0A1W1CYS2_9ZZZZ</name>
<dbReference type="InterPro" id="IPR003682">
    <property type="entry name" value="rRNA_ssu_MeTfrase_G"/>
</dbReference>
<organism evidence="4">
    <name type="scientific">hydrothermal vent metagenome</name>
    <dbReference type="NCBI Taxonomy" id="652676"/>
    <lineage>
        <taxon>unclassified sequences</taxon>
        <taxon>metagenomes</taxon>
        <taxon>ecological metagenomes</taxon>
    </lineage>
</organism>
<evidence type="ECO:0000313" key="4">
    <source>
        <dbReference type="EMBL" id="SFV70964.1"/>
    </source>
</evidence>